<evidence type="ECO:0000313" key="11">
    <source>
        <dbReference type="EMBL" id="CAD8070754.1"/>
    </source>
</evidence>
<sequence>MNQSKYINQNLTSKQKFIKDFLIGSLSYFTTILICTPLQRYQMLIIQQQRNPFKSNHRTLTQILYERFEGINHLWRSHPDDLRYIFSYGLLFAINDTYKKLINFYSQNEKQSKNAFIAGSFAGITHLFLQYPFLVARLKLKEPEYKKILVFENNFTSQFIRIIKTEGLLTLYRGLPLSLISTGIYRSIYFGGYDHFQKYLQVLPFFNNIITKIALSFVITTTAEIVSYPFEQLTSKKSRTYFNEMTEIIGKYRTMRGCLAIVFYGELFSIYDKAMASFILDRDELNL</sequence>
<gene>
    <name evidence="11" type="ORF">PSON_ATCC_30995.1.T0270154</name>
</gene>
<keyword evidence="6 10" id="KW-1133">Transmembrane helix</keyword>
<organism evidence="11 12">
    <name type="scientific">Paramecium sonneborni</name>
    <dbReference type="NCBI Taxonomy" id="65129"/>
    <lineage>
        <taxon>Eukaryota</taxon>
        <taxon>Sar</taxon>
        <taxon>Alveolata</taxon>
        <taxon>Ciliophora</taxon>
        <taxon>Intramacronucleata</taxon>
        <taxon>Oligohymenophorea</taxon>
        <taxon>Peniculida</taxon>
        <taxon>Parameciidae</taxon>
        <taxon>Paramecium</taxon>
    </lineage>
</organism>
<evidence type="ECO:0000256" key="3">
    <source>
        <dbReference type="ARBA" id="ARBA00022448"/>
    </source>
</evidence>
<comment type="subcellular location">
    <subcellularLocation>
        <location evidence="10">Membrane</location>
        <topology evidence="10">Multi-pass membrane protein</topology>
    </subcellularLocation>
    <subcellularLocation>
        <location evidence="1">Mitochondrion inner membrane</location>
        <topology evidence="1">Multi-pass membrane protein</topology>
    </subcellularLocation>
</comment>
<dbReference type="Pfam" id="PF00153">
    <property type="entry name" value="Mito_carr"/>
    <property type="match status" value="2"/>
</dbReference>
<feature type="transmembrane region" description="Helical" evidence="10">
    <location>
        <begin position="21"/>
        <end position="39"/>
    </location>
</feature>
<keyword evidence="3 9" id="KW-0813">Transport</keyword>
<comment type="caution">
    <text evidence="10">Lacks conserved residue(s) required for the propagation of feature annotation.</text>
</comment>
<keyword evidence="7" id="KW-0496">Mitochondrion</keyword>
<protein>
    <recommendedName>
        <fullName evidence="10">ADP/ATP translocase</fullName>
    </recommendedName>
    <alternativeName>
        <fullName evidence="10">ADP,ATP carrier protein</fullName>
    </alternativeName>
</protein>
<keyword evidence="12" id="KW-1185">Reference proteome</keyword>
<accession>A0A8S1M6A0</accession>
<evidence type="ECO:0000256" key="4">
    <source>
        <dbReference type="ARBA" id="ARBA00022737"/>
    </source>
</evidence>
<reference evidence="11" key="1">
    <citation type="submission" date="2021-01" db="EMBL/GenBank/DDBJ databases">
        <authorList>
            <consortium name="Genoscope - CEA"/>
            <person name="William W."/>
        </authorList>
    </citation>
    <scope>NUCLEOTIDE SEQUENCE</scope>
</reference>
<dbReference type="GO" id="GO:0140021">
    <property type="term" value="P:mitochondrial ADP transmembrane transport"/>
    <property type="evidence" value="ECO:0007669"/>
    <property type="project" value="InterPro"/>
</dbReference>
<evidence type="ECO:0000256" key="1">
    <source>
        <dbReference type="ARBA" id="ARBA00004448"/>
    </source>
</evidence>
<evidence type="ECO:0000256" key="10">
    <source>
        <dbReference type="RuleBase" id="RU368008"/>
    </source>
</evidence>
<dbReference type="Proteomes" id="UP000692954">
    <property type="component" value="Unassembled WGS sequence"/>
</dbReference>
<keyword evidence="5" id="KW-0999">Mitochondrion inner membrane</keyword>
<evidence type="ECO:0000256" key="8">
    <source>
        <dbReference type="PROSITE-ProRule" id="PRU00282"/>
    </source>
</evidence>
<comment type="subunit">
    <text evidence="10">Monomer.</text>
</comment>
<keyword evidence="8 9" id="KW-0812">Transmembrane</keyword>
<proteinExistence type="inferred from homology"/>
<dbReference type="OrthoDB" id="270584at2759"/>
<feature type="repeat" description="Solcar" evidence="8">
    <location>
        <begin position="110"/>
        <end position="199"/>
    </location>
</feature>
<dbReference type="EMBL" id="CAJJDN010000027">
    <property type="protein sequence ID" value="CAD8070754.1"/>
    <property type="molecule type" value="Genomic_DNA"/>
</dbReference>
<comment type="function">
    <text evidence="10">Catalyzes the exchange of ADP and ATP across the membrane.</text>
</comment>
<dbReference type="AlphaFoldDB" id="A0A8S1M6A0"/>
<keyword evidence="4" id="KW-0677">Repeat</keyword>
<dbReference type="GO" id="GO:1990544">
    <property type="term" value="P:mitochondrial ATP transmembrane transport"/>
    <property type="evidence" value="ECO:0007669"/>
    <property type="project" value="InterPro"/>
</dbReference>
<dbReference type="PROSITE" id="PS50920">
    <property type="entry name" value="SOLCAR"/>
    <property type="match status" value="1"/>
</dbReference>
<keyword evidence="8 10" id="KW-0472">Membrane</keyword>
<dbReference type="GO" id="GO:0005471">
    <property type="term" value="F:ATP:ADP antiporter activity"/>
    <property type="evidence" value="ECO:0007669"/>
    <property type="project" value="UniProtKB-UniRule"/>
</dbReference>
<evidence type="ECO:0000256" key="5">
    <source>
        <dbReference type="ARBA" id="ARBA00022792"/>
    </source>
</evidence>
<evidence type="ECO:0000256" key="7">
    <source>
        <dbReference type="ARBA" id="ARBA00023128"/>
    </source>
</evidence>
<evidence type="ECO:0000256" key="9">
    <source>
        <dbReference type="RuleBase" id="RU000488"/>
    </source>
</evidence>
<comment type="similarity">
    <text evidence="2 9">Belongs to the mitochondrial carrier (TC 2.A.29) family.</text>
</comment>
<dbReference type="GO" id="GO:0005743">
    <property type="term" value="C:mitochondrial inner membrane"/>
    <property type="evidence" value="ECO:0007669"/>
    <property type="project" value="UniProtKB-SubCell"/>
</dbReference>
<dbReference type="PANTHER" id="PTHR45635:SF14">
    <property type="entry name" value="ADP_ATP TRANSLOCASE"/>
    <property type="match status" value="1"/>
</dbReference>
<dbReference type="PANTHER" id="PTHR45635">
    <property type="entry name" value="ADP,ATP CARRIER PROTEIN 1-RELATED-RELATED"/>
    <property type="match status" value="1"/>
</dbReference>
<evidence type="ECO:0000313" key="12">
    <source>
        <dbReference type="Proteomes" id="UP000692954"/>
    </source>
</evidence>
<evidence type="ECO:0000256" key="2">
    <source>
        <dbReference type="ARBA" id="ARBA00006375"/>
    </source>
</evidence>
<dbReference type="InterPro" id="IPR018108">
    <property type="entry name" value="MCP_transmembrane"/>
</dbReference>
<name>A0A8S1M6A0_9CILI</name>
<evidence type="ECO:0000256" key="6">
    <source>
        <dbReference type="ARBA" id="ARBA00022989"/>
    </source>
</evidence>
<comment type="caution">
    <text evidence="11">The sequence shown here is derived from an EMBL/GenBank/DDBJ whole genome shotgun (WGS) entry which is preliminary data.</text>
</comment>
<dbReference type="InterPro" id="IPR002113">
    <property type="entry name" value="ADT_euk_type"/>
</dbReference>